<evidence type="ECO:0000313" key="2">
    <source>
        <dbReference type="EMBL" id="ACB80757.1"/>
    </source>
</evidence>
<name>B1ZC61_METPB</name>
<feature type="region of interest" description="Disordered" evidence="1">
    <location>
        <begin position="161"/>
        <end position="183"/>
    </location>
</feature>
<proteinExistence type="predicted"/>
<accession>B1ZC61</accession>
<feature type="region of interest" description="Disordered" evidence="1">
    <location>
        <begin position="1"/>
        <end position="88"/>
    </location>
</feature>
<dbReference type="AlphaFoldDB" id="B1ZC61"/>
<dbReference type="KEGG" id="mpo:Mpop_2600"/>
<dbReference type="HOGENOM" id="CLU_1026047_0_0_5"/>
<evidence type="ECO:0000256" key="1">
    <source>
        <dbReference type="SAM" id="MobiDB-lite"/>
    </source>
</evidence>
<sequence>MPDPPANGARRPAMDGEPGPRSRCGPGDQAGQSRGSPARGASLAARRTGIAAASAKPSPGAGRRRLGRGGTFPPRGLKVDHVGRPGRRQRPICRVRSRRGPWSAAEGGLSCGSIPARHAVPGAADQREDPTWVSCVDGHANPALTGHPGRLDGRRRVGPAVDPHAQPGDVTVDVDRVPLTGTHSPARSRVERWVTVARPFRSVGSCAHRRIKLVRAAPVRARRVELPVPRDPRPAGRRVERKIELVGSGISVRGFGGGALPFGAAGHHRAP</sequence>
<feature type="compositionally biased region" description="Low complexity" evidence="1">
    <location>
        <begin position="41"/>
        <end position="61"/>
    </location>
</feature>
<gene>
    <name evidence="2" type="ordered locus">Mpop_2600</name>
</gene>
<dbReference type="Proteomes" id="UP000007136">
    <property type="component" value="Chromosome"/>
</dbReference>
<organism evidence="2 3">
    <name type="scientific">Methylorubrum populi (strain ATCC BAA-705 / NCIMB 13946 / BJ001)</name>
    <name type="common">Methylobacterium populi</name>
    <dbReference type="NCBI Taxonomy" id="441620"/>
    <lineage>
        <taxon>Bacteria</taxon>
        <taxon>Pseudomonadati</taxon>
        <taxon>Pseudomonadota</taxon>
        <taxon>Alphaproteobacteria</taxon>
        <taxon>Hyphomicrobiales</taxon>
        <taxon>Methylobacteriaceae</taxon>
        <taxon>Methylorubrum</taxon>
    </lineage>
</organism>
<dbReference type="EMBL" id="CP001029">
    <property type="protein sequence ID" value="ACB80757.1"/>
    <property type="molecule type" value="Genomic_DNA"/>
</dbReference>
<reference evidence="2" key="1">
    <citation type="submission" date="2008-04" db="EMBL/GenBank/DDBJ databases">
        <title>Complete sequence of chromosome of Methylobacterium populi BJ001.</title>
        <authorList>
            <consortium name="US DOE Joint Genome Institute"/>
            <person name="Copeland A."/>
            <person name="Lucas S."/>
            <person name="Lapidus A."/>
            <person name="Glavina del Rio T."/>
            <person name="Dalin E."/>
            <person name="Tice H."/>
            <person name="Bruce D."/>
            <person name="Goodwin L."/>
            <person name="Pitluck S."/>
            <person name="Chertkov O."/>
            <person name="Brettin T."/>
            <person name="Detter J.C."/>
            <person name="Han C."/>
            <person name="Kuske C.R."/>
            <person name="Schmutz J."/>
            <person name="Larimer F."/>
            <person name="Land M."/>
            <person name="Hauser L."/>
            <person name="Kyrpides N."/>
            <person name="Mikhailova N."/>
            <person name="Marx C."/>
            <person name="Richardson P."/>
        </authorList>
    </citation>
    <scope>NUCLEOTIDE SEQUENCE [LARGE SCALE GENOMIC DNA]</scope>
    <source>
        <strain evidence="2">BJ001</strain>
    </source>
</reference>
<evidence type="ECO:0000313" key="3">
    <source>
        <dbReference type="Proteomes" id="UP000007136"/>
    </source>
</evidence>
<protein>
    <submittedName>
        <fullName evidence="2">Uncharacterized protein</fullName>
    </submittedName>
</protein>